<keyword evidence="2" id="KW-1185">Reference proteome</keyword>
<sequence>MVSTRFRIMAMDYDFYHHHHHHHRMTLLTLILSFGVLGGTSVTYLRVGVVLGTDSDSPCAMQRSGAAIDLAVQRINDEILNSSYQIQTVKRTFSGGCNATMSTGRL</sequence>
<dbReference type="Gene3D" id="3.40.50.2300">
    <property type="match status" value="1"/>
</dbReference>
<dbReference type="EMBL" id="JAODUP010000540">
    <property type="protein sequence ID" value="KAK2147698.1"/>
    <property type="molecule type" value="Genomic_DNA"/>
</dbReference>
<reference evidence="1" key="1">
    <citation type="journal article" date="2023" name="Mol. Biol. Evol.">
        <title>Third-Generation Sequencing Reveals the Adaptive Role of the Epigenome in Three Deep-Sea Polychaetes.</title>
        <authorList>
            <person name="Perez M."/>
            <person name="Aroh O."/>
            <person name="Sun Y."/>
            <person name="Lan Y."/>
            <person name="Juniper S.K."/>
            <person name="Young C.R."/>
            <person name="Angers B."/>
            <person name="Qian P.Y."/>
        </authorList>
    </citation>
    <scope>NUCLEOTIDE SEQUENCE</scope>
    <source>
        <strain evidence="1">P08H-3</strain>
    </source>
</reference>
<gene>
    <name evidence="1" type="ORF">LSH36_540g00043</name>
</gene>
<comment type="caution">
    <text evidence="1">The sequence shown here is derived from an EMBL/GenBank/DDBJ whole genome shotgun (WGS) entry which is preliminary data.</text>
</comment>
<name>A0AAD9MXF1_9ANNE</name>
<dbReference type="Proteomes" id="UP001208570">
    <property type="component" value="Unassembled WGS sequence"/>
</dbReference>
<proteinExistence type="predicted"/>
<protein>
    <submittedName>
        <fullName evidence="1">Uncharacterized protein</fullName>
    </submittedName>
</protein>
<dbReference type="AlphaFoldDB" id="A0AAD9MXF1"/>
<organism evidence="1 2">
    <name type="scientific">Paralvinella palmiformis</name>
    <dbReference type="NCBI Taxonomy" id="53620"/>
    <lineage>
        <taxon>Eukaryota</taxon>
        <taxon>Metazoa</taxon>
        <taxon>Spiralia</taxon>
        <taxon>Lophotrochozoa</taxon>
        <taxon>Annelida</taxon>
        <taxon>Polychaeta</taxon>
        <taxon>Sedentaria</taxon>
        <taxon>Canalipalpata</taxon>
        <taxon>Terebellida</taxon>
        <taxon>Terebelliformia</taxon>
        <taxon>Alvinellidae</taxon>
        <taxon>Paralvinella</taxon>
    </lineage>
</organism>
<accession>A0AAD9MXF1</accession>
<evidence type="ECO:0000313" key="1">
    <source>
        <dbReference type="EMBL" id="KAK2147698.1"/>
    </source>
</evidence>
<evidence type="ECO:0000313" key="2">
    <source>
        <dbReference type="Proteomes" id="UP001208570"/>
    </source>
</evidence>